<evidence type="ECO:0000313" key="5">
    <source>
        <dbReference type="EMBL" id="SBT03831.1"/>
    </source>
</evidence>
<evidence type="ECO:0000256" key="2">
    <source>
        <dbReference type="SAM" id="MobiDB-lite"/>
    </source>
</evidence>
<dbReference type="GO" id="GO:0008933">
    <property type="term" value="F:peptidoglycan lytic transglycosylase activity"/>
    <property type="evidence" value="ECO:0007669"/>
    <property type="project" value="InterPro"/>
</dbReference>
<dbReference type="STRING" id="1860102.ACCAA_1160005"/>
<dbReference type="AlphaFoldDB" id="A0A1A8XGJ8"/>
<evidence type="ECO:0000256" key="1">
    <source>
        <dbReference type="ARBA" id="ARBA00007734"/>
    </source>
</evidence>
<protein>
    <submittedName>
        <fullName evidence="5">Lytic transglycosylase catalytic</fullName>
    </submittedName>
</protein>
<dbReference type="GO" id="GO:0016020">
    <property type="term" value="C:membrane"/>
    <property type="evidence" value="ECO:0007669"/>
    <property type="project" value="InterPro"/>
</dbReference>
<dbReference type="PROSITE" id="PS00922">
    <property type="entry name" value="TRANSGLYCOSYLASE"/>
    <property type="match status" value="1"/>
</dbReference>
<feature type="region of interest" description="Disordered" evidence="2">
    <location>
        <begin position="699"/>
        <end position="721"/>
    </location>
</feature>
<reference evidence="5 6" key="1">
    <citation type="submission" date="2016-06" db="EMBL/GenBank/DDBJ databases">
        <authorList>
            <person name="Kjaerup R.B."/>
            <person name="Dalgaard T.S."/>
            <person name="Juul-Madsen H.R."/>
        </authorList>
    </citation>
    <scope>NUCLEOTIDE SEQUENCE [LARGE SCALE GENOMIC DNA]</scope>
    <source>
        <strain evidence="5">3</strain>
    </source>
</reference>
<feature type="domain" description="LysM" evidence="4">
    <location>
        <begin position="617"/>
        <end position="660"/>
    </location>
</feature>
<evidence type="ECO:0000256" key="3">
    <source>
        <dbReference type="SAM" id="SignalP"/>
    </source>
</evidence>
<evidence type="ECO:0000313" key="6">
    <source>
        <dbReference type="Proteomes" id="UP000199169"/>
    </source>
</evidence>
<dbReference type="InterPro" id="IPR000189">
    <property type="entry name" value="Transglyc_AS"/>
</dbReference>
<dbReference type="Pfam" id="PF01464">
    <property type="entry name" value="SLT"/>
    <property type="match status" value="1"/>
</dbReference>
<dbReference type="InterPro" id="IPR018392">
    <property type="entry name" value="LysM"/>
</dbReference>
<dbReference type="InterPro" id="IPR023346">
    <property type="entry name" value="Lysozyme-like_dom_sf"/>
</dbReference>
<dbReference type="CDD" id="cd16894">
    <property type="entry name" value="MltD-like"/>
    <property type="match status" value="1"/>
</dbReference>
<dbReference type="Gene3D" id="3.10.350.10">
    <property type="entry name" value="LysM domain"/>
    <property type="match status" value="5"/>
</dbReference>
<dbReference type="Proteomes" id="UP000199169">
    <property type="component" value="Unassembled WGS sequence"/>
</dbReference>
<gene>
    <name evidence="5" type="ORF">ACCAA_1160005</name>
</gene>
<dbReference type="Pfam" id="PF01476">
    <property type="entry name" value="LysM"/>
    <property type="match status" value="5"/>
</dbReference>
<dbReference type="SMART" id="SM00257">
    <property type="entry name" value="LysM"/>
    <property type="match status" value="5"/>
</dbReference>
<organism evidence="5 6">
    <name type="scientific">Candidatus Accumulibacter aalborgensis</name>
    <dbReference type="NCBI Taxonomy" id="1860102"/>
    <lineage>
        <taxon>Bacteria</taxon>
        <taxon>Pseudomonadati</taxon>
        <taxon>Pseudomonadota</taxon>
        <taxon>Betaproteobacteria</taxon>
        <taxon>Candidatus Accumulibacter</taxon>
    </lineage>
</organism>
<keyword evidence="3" id="KW-0732">Signal</keyword>
<feature type="domain" description="LysM" evidence="4">
    <location>
        <begin position="354"/>
        <end position="398"/>
    </location>
</feature>
<dbReference type="InterPro" id="IPR008258">
    <property type="entry name" value="Transglycosylase_SLT_dom_1"/>
</dbReference>
<dbReference type="Gene3D" id="1.10.530.10">
    <property type="match status" value="1"/>
</dbReference>
<dbReference type="PANTHER" id="PTHR33734">
    <property type="entry name" value="LYSM DOMAIN-CONTAINING GPI-ANCHORED PROTEIN 2"/>
    <property type="match status" value="1"/>
</dbReference>
<comment type="similarity">
    <text evidence="1">Belongs to the transglycosylase Slt family.</text>
</comment>
<feature type="domain" description="LysM" evidence="4">
    <location>
        <begin position="454"/>
        <end position="497"/>
    </location>
</feature>
<keyword evidence="6" id="KW-1185">Reference proteome</keyword>
<dbReference type="GO" id="GO:0000270">
    <property type="term" value="P:peptidoglycan metabolic process"/>
    <property type="evidence" value="ECO:0007669"/>
    <property type="project" value="InterPro"/>
</dbReference>
<feature type="domain" description="LysM" evidence="4">
    <location>
        <begin position="723"/>
        <end position="766"/>
    </location>
</feature>
<feature type="chain" id="PRO_5008381410" evidence="3">
    <location>
        <begin position="21"/>
        <end position="773"/>
    </location>
</feature>
<sequence>MTPRIAFAIAFSLACGAACADEATSETFTSTLQPIPNRAFPQAGMTESALQIGTDGALPVIELIAPTALPETIDLTAEPEELYQRMRQGFSMPNINNALVLHHQQWYLNHPDSLRRMVERSSRYLHHIVGEIDKRGMPMELALLPMVESAYNPTAYSRSHAAGLWQFVPATGKQYKLEQNWWADGRRDIVASTAAALEYLQYIYELHGDWHLALASYNWGEGAVGKAMARNAAQGLPTDYLSLKMPEETRQYVPKLQALKNIFSNPNILAELNIRGVPNRPYFATVTNTANIDVKLAAELAGMPVKEFVALNPAHNRPVIKSETPMVIPADKVDTFISNLEAHEESDKPLSSWQAYTLRPGDKLEQIAPRFGMTVANLRAVNGINGRIKVSPGLTLLVAGQEGTEAADVAASPDQQLLPEQARLGEQVRPAEQIRPVEPPRLPQVEPTPVAPTRTHTVARGETLLKVAQHYGMTVAELKQLNKLHANQVNAGTRLAVAAPEPVSKPVASRIAVAEPESKATAPRTEPTAVATSRTHTVVKGETLAKVAQHYGMTVAELKQLNKLHANQVNAGTRLAVVAPEPSSKPVAAAQRSTLAELDSSKPASSRSDPASLAAPHTHTVQKGETLAQVANRYGLSVAELKQINKLHADRVTAGTKLALAGGSEAAGKAAPARSRSDVAEIESRSAVADRKLARADAKLGKRADAAPIEPARQSARKPAKLAQYTIRRGDTLVSIAKQFKVEKDDLLRWNRIQANDIKAGQTLTIQLVQNTL</sequence>
<feature type="domain" description="LysM" evidence="4">
    <location>
        <begin position="534"/>
        <end position="577"/>
    </location>
</feature>
<accession>A0A1A8XGJ8</accession>
<evidence type="ECO:0000259" key="4">
    <source>
        <dbReference type="PROSITE" id="PS51782"/>
    </source>
</evidence>
<feature type="region of interest" description="Disordered" evidence="2">
    <location>
        <begin position="581"/>
        <end position="620"/>
    </location>
</feature>
<dbReference type="PANTHER" id="PTHR33734:SF22">
    <property type="entry name" value="MEMBRANE-BOUND LYTIC MUREIN TRANSGLYCOSYLASE D"/>
    <property type="match status" value="1"/>
</dbReference>
<dbReference type="SUPFAM" id="SSF54106">
    <property type="entry name" value="LysM domain"/>
    <property type="match status" value="5"/>
</dbReference>
<proteinExistence type="inferred from homology"/>
<dbReference type="InterPro" id="IPR036779">
    <property type="entry name" value="LysM_dom_sf"/>
</dbReference>
<name>A0A1A8XGJ8_9PROT</name>
<dbReference type="CDD" id="cd00118">
    <property type="entry name" value="LysM"/>
    <property type="match status" value="5"/>
</dbReference>
<dbReference type="PROSITE" id="PS51782">
    <property type="entry name" value="LYSM"/>
    <property type="match status" value="5"/>
</dbReference>
<dbReference type="RefSeq" id="WP_245754402.1">
    <property type="nucleotide sequence ID" value="NZ_FLQX01000020.1"/>
</dbReference>
<dbReference type="PROSITE" id="PS51257">
    <property type="entry name" value="PROKAR_LIPOPROTEIN"/>
    <property type="match status" value="1"/>
</dbReference>
<dbReference type="SUPFAM" id="SSF53955">
    <property type="entry name" value="Lysozyme-like"/>
    <property type="match status" value="1"/>
</dbReference>
<feature type="signal peptide" evidence="3">
    <location>
        <begin position="1"/>
        <end position="20"/>
    </location>
</feature>
<dbReference type="EMBL" id="FLQX01000020">
    <property type="protein sequence ID" value="SBT03831.1"/>
    <property type="molecule type" value="Genomic_DNA"/>
</dbReference>